<evidence type="ECO:0000256" key="1">
    <source>
        <dbReference type="ARBA" id="ARBA00004604"/>
    </source>
</evidence>
<dbReference type="PANTHER" id="PTHR13028">
    <property type="entry name" value="RRNA PROCESSING PROTEIN EBNA1-BINDING PROTEIN-RELATED"/>
    <property type="match status" value="1"/>
</dbReference>
<evidence type="ECO:0000256" key="2">
    <source>
        <dbReference type="ARBA" id="ARBA00007336"/>
    </source>
</evidence>
<comment type="subcellular location">
    <subcellularLocation>
        <location evidence="1">Nucleus</location>
        <location evidence="1">Nucleolus</location>
    </subcellularLocation>
</comment>
<feature type="compositionally biased region" description="Basic and acidic residues" evidence="6">
    <location>
        <begin position="302"/>
        <end position="323"/>
    </location>
</feature>
<feature type="compositionally biased region" description="Acidic residues" evidence="6">
    <location>
        <begin position="125"/>
        <end position="159"/>
    </location>
</feature>
<dbReference type="InterPro" id="IPR008610">
    <property type="entry name" value="Ebp2"/>
</dbReference>
<feature type="compositionally biased region" description="Basic and acidic residues" evidence="6">
    <location>
        <begin position="394"/>
        <end position="403"/>
    </location>
</feature>
<name>A0A2S5BCW7_9BASI</name>
<keyword evidence="3" id="KW-0690">Ribosome biogenesis</keyword>
<organism evidence="7 8">
    <name type="scientific">Rhodotorula taiwanensis</name>
    <dbReference type="NCBI Taxonomy" id="741276"/>
    <lineage>
        <taxon>Eukaryota</taxon>
        <taxon>Fungi</taxon>
        <taxon>Dikarya</taxon>
        <taxon>Basidiomycota</taxon>
        <taxon>Pucciniomycotina</taxon>
        <taxon>Microbotryomycetes</taxon>
        <taxon>Sporidiobolales</taxon>
        <taxon>Sporidiobolaceae</taxon>
        <taxon>Rhodotorula</taxon>
    </lineage>
</organism>
<proteinExistence type="inferred from homology"/>
<dbReference type="GO" id="GO:0030687">
    <property type="term" value="C:preribosome, large subunit precursor"/>
    <property type="evidence" value="ECO:0007669"/>
    <property type="project" value="TreeGrafter"/>
</dbReference>
<evidence type="ECO:0000256" key="5">
    <source>
        <dbReference type="ARBA" id="ARBA00023242"/>
    </source>
</evidence>
<feature type="compositionally biased region" description="Basic and acidic residues" evidence="6">
    <location>
        <begin position="101"/>
        <end position="116"/>
    </location>
</feature>
<dbReference type="STRING" id="741276.A0A2S5BCW7"/>
<dbReference type="Proteomes" id="UP000237144">
    <property type="component" value="Unassembled WGS sequence"/>
</dbReference>
<comment type="caution">
    <text evidence="7">The sequence shown here is derived from an EMBL/GenBank/DDBJ whole genome shotgun (WGS) entry which is preliminary data.</text>
</comment>
<feature type="region of interest" description="Disordered" evidence="6">
    <location>
        <begin position="302"/>
        <end position="444"/>
    </location>
</feature>
<dbReference type="OrthoDB" id="443772at2759"/>
<dbReference type="GO" id="GO:0034399">
    <property type="term" value="C:nuclear periphery"/>
    <property type="evidence" value="ECO:0007669"/>
    <property type="project" value="TreeGrafter"/>
</dbReference>
<feature type="compositionally biased region" description="Gly residues" evidence="6">
    <location>
        <begin position="404"/>
        <end position="432"/>
    </location>
</feature>
<feature type="region of interest" description="Disordered" evidence="6">
    <location>
        <begin position="1"/>
        <end position="162"/>
    </location>
</feature>
<dbReference type="GO" id="GO:0006364">
    <property type="term" value="P:rRNA processing"/>
    <property type="evidence" value="ECO:0007669"/>
    <property type="project" value="TreeGrafter"/>
</dbReference>
<dbReference type="GO" id="GO:0005730">
    <property type="term" value="C:nucleolus"/>
    <property type="evidence" value="ECO:0007669"/>
    <property type="project" value="UniProtKB-SubCell"/>
</dbReference>
<dbReference type="GO" id="GO:0042273">
    <property type="term" value="P:ribosomal large subunit biogenesis"/>
    <property type="evidence" value="ECO:0007669"/>
    <property type="project" value="TreeGrafter"/>
</dbReference>
<evidence type="ECO:0000256" key="4">
    <source>
        <dbReference type="ARBA" id="ARBA00023054"/>
    </source>
</evidence>
<evidence type="ECO:0000256" key="6">
    <source>
        <dbReference type="SAM" id="MobiDB-lite"/>
    </source>
</evidence>
<dbReference type="EMBL" id="PJQD01000023">
    <property type="protein sequence ID" value="POY74617.1"/>
    <property type="molecule type" value="Genomic_DNA"/>
</dbReference>
<dbReference type="PANTHER" id="PTHR13028:SF0">
    <property type="entry name" value="RRNA-PROCESSING PROTEIN EBP2-RELATED"/>
    <property type="match status" value="1"/>
</dbReference>
<feature type="compositionally biased region" description="Low complexity" evidence="6">
    <location>
        <begin position="39"/>
        <end position="57"/>
    </location>
</feature>
<evidence type="ECO:0000313" key="8">
    <source>
        <dbReference type="Proteomes" id="UP000237144"/>
    </source>
</evidence>
<dbReference type="Pfam" id="PF05890">
    <property type="entry name" value="Ebp2"/>
    <property type="match status" value="1"/>
</dbReference>
<keyword evidence="8" id="KW-1185">Reference proteome</keyword>
<dbReference type="AlphaFoldDB" id="A0A2S5BCW7"/>
<keyword evidence="4" id="KW-0175">Coiled coil</keyword>
<keyword evidence="5" id="KW-0539">Nucleus</keyword>
<accession>A0A2S5BCW7</accession>
<protein>
    <submittedName>
        <fullName evidence="7">Uncharacterized protein</fullName>
    </submittedName>
</protein>
<feature type="compositionally biased region" description="Acidic residues" evidence="6">
    <location>
        <begin position="58"/>
        <end position="98"/>
    </location>
</feature>
<feature type="compositionally biased region" description="Basic and acidic residues" evidence="6">
    <location>
        <begin position="358"/>
        <end position="380"/>
    </location>
</feature>
<reference evidence="7 8" key="1">
    <citation type="journal article" date="2018" name="Front. Microbiol.">
        <title>Prospects for Fungal Bioremediation of Acidic Radioactive Waste Sites: Characterization and Genome Sequence of Rhodotorula taiwanensis MD1149.</title>
        <authorList>
            <person name="Tkavc R."/>
            <person name="Matrosova V.Y."/>
            <person name="Grichenko O.E."/>
            <person name="Gostincar C."/>
            <person name="Volpe R.P."/>
            <person name="Klimenkova P."/>
            <person name="Gaidamakova E.K."/>
            <person name="Zhou C.E."/>
            <person name="Stewart B.J."/>
            <person name="Lyman M.G."/>
            <person name="Malfatti S.A."/>
            <person name="Rubinfeld B."/>
            <person name="Courtot M."/>
            <person name="Singh J."/>
            <person name="Dalgard C.L."/>
            <person name="Hamilton T."/>
            <person name="Frey K.G."/>
            <person name="Gunde-Cimerman N."/>
            <person name="Dugan L."/>
            <person name="Daly M.J."/>
        </authorList>
    </citation>
    <scope>NUCLEOTIDE SEQUENCE [LARGE SCALE GENOMIC DNA]</scope>
    <source>
        <strain evidence="7 8">MD1149</strain>
    </source>
</reference>
<sequence length="444" mass="47522">MGKRTSIGSASGAPAHRNSPNRPSAAAAGKKRSSLGTGAAAKPAPKLAAVAAAAAEIDSQDEDEESDDDDLLESGDEASDSEDDDDEGSDGDESEDVSPEALERMMKLLGDVDPKELGLLNGMTGEDEDEDEEGSDEEEEGSDEEEAGDSDEELEEGDSEMLPYEALEDADDEDIVPVEKTTTNDKVALERVLATIKADAGFFDTLTLVNPKPLNVPDADNDLERELEFYKQSLWAAMHAESLFEKASLPFHRPTDYFAEMVKTDAHMAKIRQGLLDEQAGMKASEDARKLRDAKKFGKKVQVERLKERQRDKKAVGDKLESLKKKRKGDSSFGGEDFEVALEDALASSGSASKKRKPNESERPGRAKRGLSRDSRDKKYGFGGGATGGRRGKQNNDREDGGGERGFGGPAGGRGRGGTRGGRGGGRGGSRGGAAKRPGKSRRH</sequence>
<gene>
    <name evidence="7" type="ORF">BMF94_2378</name>
</gene>
<comment type="similarity">
    <text evidence="2">Belongs to the EBP2 family.</text>
</comment>
<evidence type="ECO:0000313" key="7">
    <source>
        <dbReference type="EMBL" id="POY74617.1"/>
    </source>
</evidence>
<evidence type="ECO:0000256" key="3">
    <source>
        <dbReference type="ARBA" id="ARBA00022517"/>
    </source>
</evidence>